<comment type="caution">
    <text evidence="1">The sequence shown here is derived from an EMBL/GenBank/DDBJ whole genome shotgun (WGS) entry which is preliminary data.</text>
</comment>
<dbReference type="EMBL" id="VCLB01000010">
    <property type="protein sequence ID" value="TNB46447.1"/>
    <property type="molecule type" value="Genomic_DNA"/>
</dbReference>
<sequence>MSMLQQQLCTFLRQSLEGGPKGPFPEAGQLIWQWFADLSRSRTWHMAGPNPISHSEIEAYARLSGWVIRADHVGIIAAMDQVFLACSSSGANASARNKGMQPARSTRPMTATLFDAIFE</sequence>
<dbReference type="Proteomes" id="UP000307874">
    <property type="component" value="Unassembled WGS sequence"/>
</dbReference>
<organism evidence="1 2">
    <name type="scientific">Martelella lutilitoris</name>
    <dbReference type="NCBI Taxonomy" id="2583532"/>
    <lineage>
        <taxon>Bacteria</taxon>
        <taxon>Pseudomonadati</taxon>
        <taxon>Pseudomonadota</taxon>
        <taxon>Alphaproteobacteria</taxon>
        <taxon>Hyphomicrobiales</taxon>
        <taxon>Aurantimonadaceae</taxon>
        <taxon>Martelella</taxon>
    </lineage>
</organism>
<dbReference type="Pfam" id="PF23812">
    <property type="entry name" value="Phage_TAC_18"/>
    <property type="match status" value="1"/>
</dbReference>
<accession>A0A5C4JMA8</accession>
<evidence type="ECO:0000313" key="2">
    <source>
        <dbReference type="Proteomes" id="UP000307874"/>
    </source>
</evidence>
<keyword evidence="2" id="KW-1185">Reference proteome</keyword>
<dbReference type="RefSeq" id="WP_138749892.1">
    <property type="nucleotide sequence ID" value="NZ_VCLB01000010.1"/>
</dbReference>
<gene>
    <name evidence="1" type="ORF">FF124_18180</name>
</gene>
<protein>
    <submittedName>
        <fullName evidence="1">Uncharacterized protein</fullName>
    </submittedName>
</protein>
<dbReference type="InterPro" id="IPR056919">
    <property type="entry name" value="Phage_TAC_18"/>
</dbReference>
<proteinExistence type="predicted"/>
<evidence type="ECO:0000313" key="1">
    <source>
        <dbReference type="EMBL" id="TNB46447.1"/>
    </source>
</evidence>
<reference evidence="1 2" key="1">
    <citation type="submission" date="2019-06" db="EMBL/GenBank/DDBJ databases">
        <title>Martelella lutilitoris sp. nov., isolated from a tidal mudflat.</title>
        <authorList>
            <person name="Kim Y.-J."/>
        </authorList>
    </citation>
    <scope>NUCLEOTIDE SEQUENCE [LARGE SCALE GENOMIC DNA]</scope>
    <source>
        <strain evidence="1 2">GH2-6</strain>
    </source>
</reference>
<dbReference type="OrthoDB" id="8371071at2"/>
<dbReference type="AlphaFoldDB" id="A0A5C4JMA8"/>
<name>A0A5C4JMA8_9HYPH</name>